<feature type="active site" evidence="9">
    <location>
        <position position="142"/>
    </location>
</feature>
<evidence type="ECO:0000256" key="4">
    <source>
        <dbReference type="ARBA" id="ARBA00022759"/>
    </source>
</evidence>
<dbReference type="GO" id="GO:0006401">
    <property type="term" value="P:RNA catabolic process"/>
    <property type="evidence" value="ECO:0007669"/>
    <property type="project" value="TreeGrafter"/>
</dbReference>
<reference evidence="12 15" key="2">
    <citation type="submission" date="2019-08" db="EMBL/GenBank/DDBJ databases">
        <title>The genome sequence of a newly discovered highly antifungal drug resistant Aspergillus species, Aspergillus tanneri NIH 1004.</title>
        <authorList>
            <person name="Mounaud S."/>
            <person name="Singh I."/>
            <person name="Joardar V."/>
            <person name="Pakala S."/>
            <person name="Pakala S."/>
            <person name="Venepally P."/>
            <person name="Chung J.K."/>
            <person name="Losada L."/>
            <person name="Nierman W.C."/>
        </authorList>
    </citation>
    <scope>NUCLEOTIDE SEQUENCE [LARGE SCALE GENOMIC DNA]</scope>
    <source>
        <strain evidence="12 15">NIH1004</strain>
    </source>
</reference>
<evidence type="ECO:0000256" key="7">
    <source>
        <dbReference type="ARBA" id="ARBA00023180"/>
    </source>
</evidence>
<reference evidence="13 14" key="1">
    <citation type="submission" date="2019-03" db="EMBL/GenBank/DDBJ databases">
        <title>The genome sequence of a newly discovered highly antifungal drug resistant Aspergillus species, Aspergillus tanneri NIH 1004.</title>
        <authorList>
            <person name="Mounaud S."/>
            <person name="Singh I."/>
            <person name="Joardar V."/>
            <person name="Pakala S."/>
            <person name="Pakala S."/>
            <person name="Venepally P."/>
            <person name="Hoover J."/>
            <person name="Nierman W."/>
            <person name="Chung J."/>
            <person name="Losada L."/>
        </authorList>
    </citation>
    <scope>NUCLEOTIDE SEQUENCE [LARGE SCALE GENOMIC DNA]</scope>
    <source>
        <strain evidence="13 14">NIH1004</strain>
    </source>
</reference>
<dbReference type="VEuPathDB" id="FungiDB:EYZ11_006014"/>
<evidence type="ECO:0000256" key="11">
    <source>
        <dbReference type="SAM" id="SignalP"/>
    </source>
</evidence>
<evidence type="ECO:0000313" key="13">
    <source>
        <dbReference type="EMBL" id="THC94491.1"/>
    </source>
</evidence>
<dbReference type="GO" id="GO:0005576">
    <property type="term" value="C:extracellular region"/>
    <property type="evidence" value="ECO:0007669"/>
    <property type="project" value="TreeGrafter"/>
</dbReference>
<keyword evidence="11" id="KW-0732">Signal</keyword>
<dbReference type="Gene3D" id="3.90.730.10">
    <property type="entry name" value="Ribonuclease T2-like"/>
    <property type="match status" value="1"/>
</dbReference>
<dbReference type="GO" id="GO:0003723">
    <property type="term" value="F:RNA binding"/>
    <property type="evidence" value="ECO:0007669"/>
    <property type="project" value="InterPro"/>
</dbReference>
<dbReference type="RefSeq" id="XP_033430781.1">
    <property type="nucleotide sequence ID" value="XM_033565024.1"/>
</dbReference>
<evidence type="ECO:0000256" key="5">
    <source>
        <dbReference type="ARBA" id="ARBA00022801"/>
    </source>
</evidence>
<name>A0A4S3JMG0_9EURO</name>
<dbReference type="SUPFAM" id="SSF55895">
    <property type="entry name" value="Ribonuclease Rh-like"/>
    <property type="match status" value="1"/>
</dbReference>
<dbReference type="GeneID" id="54323004"/>
<dbReference type="AlphaFoldDB" id="A0A4S3JMG0"/>
<dbReference type="InterPro" id="IPR018188">
    <property type="entry name" value="RNase_T2_His_AS_1"/>
</dbReference>
<evidence type="ECO:0000256" key="8">
    <source>
        <dbReference type="ARBA" id="ARBA00023239"/>
    </source>
</evidence>
<protein>
    <recommendedName>
        <fullName evidence="2">ribonuclease T2</fullName>
        <ecNumber evidence="2">4.6.1.19</ecNumber>
    </recommendedName>
</protein>
<keyword evidence="7" id="KW-0325">Glycoprotein</keyword>
<proteinExistence type="inferred from homology"/>
<dbReference type="EMBL" id="QUQM01000002">
    <property type="protein sequence ID" value="KAA8651420.1"/>
    <property type="molecule type" value="Genomic_DNA"/>
</dbReference>
<dbReference type="Pfam" id="PF00445">
    <property type="entry name" value="Ribonuclease_T2"/>
    <property type="match status" value="1"/>
</dbReference>
<keyword evidence="4" id="KW-0255">Endonuclease</keyword>
<dbReference type="Proteomes" id="UP000308092">
    <property type="component" value="Unassembled WGS sequence"/>
</dbReference>
<keyword evidence="5" id="KW-0378">Hydrolase</keyword>
<keyword evidence="8" id="KW-0456">Lyase</keyword>
<feature type="chain" id="PRO_5033448449" description="ribonuclease T2" evidence="11">
    <location>
        <begin position="28"/>
        <end position="284"/>
    </location>
</feature>
<dbReference type="PROSITE" id="PS00530">
    <property type="entry name" value="RNASE_T2_1"/>
    <property type="match status" value="1"/>
</dbReference>
<sequence length="284" mass="31262">MPPHVPSLPSMGMLALSAMQFASGALAGLKSCPSDTPLSCHNSSAEPDSCCFNSPGGALLLTQFWDTNPATGPSNSWTLHGLWPDNCDGTYEQFCDKSREYSNITAILQEQGRDELLSYMKTYWPDYKGDDETFWEHEWNKHGTCINTIEPSCYTDYTPQQEVGDYLAKAVELFKGLDTYKALADAGITPGSKTYQLSEIESALAKINGGHKPSVSCDKGALNQAWYFFNVKGNLINGKYEPAEPLSNSNCPSSGIKYLTKPKGNNETASVLQRKRMNRVARLI</sequence>
<feature type="active site" evidence="9">
    <location>
        <position position="80"/>
    </location>
</feature>
<organism evidence="13 14">
    <name type="scientific">Aspergillus tanneri</name>
    <dbReference type="NCBI Taxonomy" id="1220188"/>
    <lineage>
        <taxon>Eukaryota</taxon>
        <taxon>Fungi</taxon>
        <taxon>Dikarya</taxon>
        <taxon>Ascomycota</taxon>
        <taxon>Pezizomycotina</taxon>
        <taxon>Eurotiomycetes</taxon>
        <taxon>Eurotiomycetidae</taxon>
        <taxon>Eurotiales</taxon>
        <taxon>Aspergillaceae</taxon>
        <taxon>Aspergillus</taxon>
        <taxon>Aspergillus subgen. Circumdati</taxon>
    </lineage>
</organism>
<dbReference type="OrthoDB" id="435754at2759"/>
<feature type="active site" evidence="9">
    <location>
        <position position="138"/>
    </location>
</feature>
<feature type="signal peptide" evidence="11">
    <location>
        <begin position="1"/>
        <end position="27"/>
    </location>
</feature>
<accession>A0A4S3JMG0</accession>
<evidence type="ECO:0000256" key="2">
    <source>
        <dbReference type="ARBA" id="ARBA00012571"/>
    </source>
</evidence>
<dbReference type="FunFam" id="3.90.730.10:FF:000004">
    <property type="entry name" value="Ribonuclease T2-like"/>
    <property type="match status" value="1"/>
</dbReference>
<evidence type="ECO:0000313" key="14">
    <source>
        <dbReference type="Proteomes" id="UP000308092"/>
    </source>
</evidence>
<dbReference type="CDD" id="cd01061">
    <property type="entry name" value="RNase_T2_euk"/>
    <property type="match status" value="1"/>
</dbReference>
<keyword evidence="14" id="KW-1185">Reference proteome</keyword>
<dbReference type="PANTHER" id="PTHR11240:SF79">
    <property type="entry name" value="RIBONUCLEASE T2"/>
    <property type="match status" value="1"/>
</dbReference>
<comment type="caution">
    <text evidence="13">The sequence shown here is derived from an EMBL/GenBank/DDBJ whole genome shotgun (WGS) entry which is preliminary data.</text>
</comment>
<keyword evidence="6" id="KW-1015">Disulfide bond</keyword>
<evidence type="ECO:0000313" key="12">
    <source>
        <dbReference type="EMBL" id="KAA8651420.1"/>
    </source>
</evidence>
<dbReference type="PANTHER" id="PTHR11240">
    <property type="entry name" value="RIBONUCLEASE T2"/>
    <property type="match status" value="1"/>
</dbReference>
<dbReference type="InterPro" id="IPR033130">
    <property type="entry name" value="RNase_T2_His_AS_2"/>
</dbReference>
<evidence type="ECO:0000256" key="1">
    <source>
        <dbReference type="ARBA" id="ARBA00007469"/>
    </source>
</evidence>
<evidence type="ECO:0000256" key="6">
    <source>
        <dbReference type="ARBA" id="ARBA00023157"/>
    </source>
</evidence>
<dbReference type="InterPro" id="IPR001568">
    <property type="entry name" value="RNase_T2-like"/>
</dbReference>
<evidence type="ECO:0000256" key="10">
    <source>
        <dbReference type="RuleBase" id="RU004328"/>
    </source>
</evidence>
<dbReference type="InterPro" id="IPR033697">
    <property type="entry name" value="Ribonuclease_T2_eukaryotic"/>
</dbReference>
<keyword evidence="3" id="KW-0540">Nuclease</keyword>
<dbReference type="EMBL" id="SOSA01000204">
    <property type="protein sequence ID" value="THC94491.1"/>
    <property type="molecule type" value="Genomic_DNA"/>
</dbReference>
<dbReference type="InterPro" id="IPR036430">
    <property type="entry name" value="RNase_T2-like_sf"/>
</dbReference>
<evidence type="ECO:0000313" key="15">
    <source>
        <dbReference type="Proteomes" id="UP000324241"/>
    </source>
</evidence>
<dbReference type="STRING" id="1220188.A0A4S3JMG0"/>
<dbReference type="EC" id="4.6.1.19" evidence="2"/>
<dbReference type="Proteomes" id="UP000324241">
    <property type="component" value="Unassembled WGS sequence"/>
</dbReference>
<dbReference type="PROSITE" id="PS00531">
    <property type="entry name" value="RNASE_T2_2"/>
    <property type="match status" value="1"/>
</dbReference>
<evidence type="ECO:0000256" key="3">
    <source>
        <dbReference type="ARBA" id="ARBA00022722"/>
    </source>
</evidence>
<dbReference type="GO" id="GO:0016787">
    <property type="term" value="F:hydrolase activity"/>
    <property type="evidence" value="ECO:0007669"/>
    <property type="project" value="UniProtKB-KW"/>
</dbReference>
<dbReference type="GO" id="GO:0033897">
    <property type="term" value="F:ribonuclease T2 activity"/>
    <property type="evidence" value="ECO:0007669"/>
    <property type="project" value="UniProtKB-EC"/>
</dbReference>
<evidence type="ECO:0000256" key="9">
    <source>
        <dbReference type="PIRSR" id="PIRSR633697-1"/>
    </source>
</evidence>
<comment type="similarity">
    <text evidence="1 10">Belongs to the RNase T2 family.</text>
</comment>
<gene>
    <name evidence="12" type="primary">RNY1_1</name>
    <name evidence="12" type="ORF">ATNIH1004_000302</name>
    <name evidence="13" type="ORF">EYZ11_006014</name>
</gene>